<evidence type="ECO:0000313" key="1">
    <source>
        <dbReference type="EMBL" id="KAF9646500.1"/>
    </source>
</evidence>
<protein>
    <submittedName>
        <fullName evidence="1">Uncharacterized protein</fullName>
    </submittedName>
</protein>
<gene>
    <name evidence="1" type="ORF">BDM02DRAFT_3006172</name>
</gene>
<reference evidence="1" key="1">
    <citation type="submission" date="2019-10" db="EMBL/GenBank/DDBJ databases">
        <authorList>
            <consortium name="DOE Joint Genome Institute"/>
            <person name="Kuo A."/>
            <person name="Miyauchi S."/>
            <person name="Kiss E."/>
            <person name="Drula E."/>
            <person name="Kohler A."/>
            <person name="Sanchez-Garcia M."/>
            <person name="Andreopoulos B."/>
            <person name="Barry K.W."/>
            <person name="Bonito G."/>
            <person name="Buee M."/>
            <person name="Carver A."/>
            <person name="Chen C."/>
            <person name="Cichocki N."/>
            <person name="Clum A."/>
            <person name="Culley D."/>
            <person name="Crous P.W."/>
            <person name="Fauchery L."/>
            <person name="Girlanda M."/>
            <person name="Hayes R."/>
            <person name="Keri Z."/>
            <person name="Labutti K."/>
            <person name="Lipzen A."/>
            <person name="Lombard V."/>
            <person name="Magnuson J."/>
            <person name="Maillard F."/>
            <person name="Morin E."/>
            <person name="Murat C."/>
            <person name="Nolan M."/>
            <person name="Ohm R."/>
            <person name="Pangilinan J."/>
            <person name="Pereira M."/>
            <person name="Perotto S."/>
            <person name="Peter M."/>
            <person name="Riley R."/>
            <person name="Sitrit Y."/>
            <person name="Stielow B."/>
            <person name="Szollosi G."/>
            <person name="Zifcakova L."/>
            <person name="Stursova M."/>
            <person name="Spatafora J.W."/>
            <person name="Tedersoo L."/>
            <person name="Vaario L.-M."/>
            <person name="Yamada A."/>
            <person name="Yan M."/>
            <person name="Wang P."/>
            <person name="Xu J."/>
            <person name="Bruns T."/>
            <person name="Baldrian P."/>
            <person name="Vilgalys R."/>
            <person name="Henrissat B."/>
            <person name="Grigoriev I.V."/>
            <person name="Hibbett D."/>
            <person name="Nagy L.G."/>
            <person name="Martin F.M."/>
        </authorList>
    </citation>
    <scope>NUCLEOTIDE SEQUENCE</scope>
    <source>
        <strain evidence="1">P2</strain>
    </source>
</reference>
<evidence type="ECO:0000313" key="2">
    <source>
        <dbReference type="Proteomes" id="UP000886501"/>
    </source>
</evidence>
<reference evidence="1" key="2">
    <citation type="journal article" date="2020" name="Nat. Commun.">
        <title>Large-scale genome sequencing of mycorrhizal fungi provides insights into the early evolution of symbiotic traits.</title>
        <authorList>
            <person name="Miyauchi S."/>
            <person name="Kiss E."/>
            <person name="Kuo A."/>
            <person name="Drula E."/>
            <person name="Kohler A."/>
            <person name="Sanchez-Garcia M."/>
            <person name="Morin E."/>
            <person name="Andreopoulos B."/>
            <person name="Barry K.W."/>
            <person name="Bonito G."/>
            <person name="Buee M."/>
            <person name="Carver A."/>
            <person name="Chen C."/>
            <person name="Cichocki N."/>
            <person name="Clum A."/>
            <person name="Culley D."/>
            <person name="Crous P.W."/>
            <person name="Fauchery L."/>
            <person name="Girlanda M."/>
            <person name="Hayes R.D."/>
            <person name="Keri Z."/>
            <person name="LaButti K."/>
            <person name="Lipzen A."/>
            <person name="Lombard V."/>
            <person name="Magnuson J."/>
            <person name="Maillard F."/>
            <person name="Murat C."/>
            <person name="Nolan M."/>
            <person name="Ohm R.A."/>
            <person name="Pangilinan J."/>
            <person name="Pereira M.F."/>
            <person name="Perotto S."/>
            <person name="Peter M."/>
            <person name="Pfister S."/>
            <person name="Riley R."/>
            <person name="Sitrit Y."/>
            <person name="Stielow J.B."/>
            <person name="Szollosi G."/>
            <person name="Zifcakova L."/>
            <person name="Stursova M."/>
            <person name="Spatafora J.W."/>
            <person name="Tedersoo L."/>
            <person name="Vaario L.M."/>
            <person name="Yamada A."/>
            <person name="Yan M."/>
            <person name="Wang P."/>
            <person name="Xu J."/>
            <person name="Bruns T."/>
            <person name="Baldrian P."/>
            <person name="Vilgalys R."/>
            <person name="Dunand C."/>
            <person name="Henrissat B."/>
            <person name="Grigoriev I.V."/>
            <person name="Hibbett D."/>
            <person name="Nagy L.G."/>
            <person name="Martin F.M."/>
        </authorList>
    </citation>
    <scope>NUCLEOTIDE SEQUENCE</scope>
    <source>
        <strain evidence="1">P2</strain>
    </source>
</reference>
<organism evidence="1 2">
    <name type="scientific">Thelephora ganbajun</name>
    <name type="common">Ganba fungus</name>
    <dbReference type="NCBI Taxonomy" id="370292"/>
    <lineage>
        <taxon>Eukaryota</taxon>
        <taxon>Fungi</taxon>
        <taxon>Dikarya</taxon>
        <taxon>Basidiomycota</taxon>
        <taxon>Agaricomycotina</taxon>
        <taxon>Agaricomycetes</taxon>
        <taxon>Thelephorales</taxon>
        <taxon>Thelephoraceae</taxon>
        <taxon>Thelephora</taxon>
    </lineage>
</organism>
<comment type="caution">
    <text evidence="1">The sequence shown here is derived from an EMBL/GenBank/DDBJ whole genome shotgun (WGS) entry which is preliminary data.</text>
</comment>
<accession>A0ACB6ZAU6</accession>
<proteinExistence type="predicted"/>
<name>A0ACB6ZAU6_THEGA</name>
<dbReference type="EMBL" id="MU118056">
    <property type="protein sequence ID" value="KAF9646500.1"/>
    <property type="molecule type" value="Genomic_DNA"/>
</dbReference>
<keyword evidence="2" id="KW-1185">Reference proteome</keyword>
<dbReference type="Proteomes" id="UP000886501">
    <property type="component" value="Unassembled WGS sequence"/>
</dbReference>
<sequence>MFASLPQGTVVTVLMTSFPSTEAHRRSNRGRFIYQERSVTFRSRRVAPQDQEKPDAVTCRIVEVDARYVVSTLEPYTILWRWTVFI</sequence>